<organism evidence="1">
    <name type="scientific">Bodo saltans virus</name>
    <dbReference type="NCBI Taxonomy" id="2024608"/>
    <lineage>
        <taxon>Viruses</taxon>
        <taxon>Varidnaviria</taxon>
        <taxon>Bamfordvirae</taxon>
        <taxon>Nucleocytoviricota</taxon>
        <taxon>Megaviricetes</taxon>
        <taxon>Imitervirales</taxon>
        <taxon>Mimiviridae</taxon>
        <taxon>Klosneuvirinae</taxon>
        <taxon>Theiavirus</taxon>
        <taxon>Theiavirus salishense</taxon>
    </lineage>
</organism>
<evidence type="ECO:0000313" key="2">
    <source>
        <dbReference type="Proteomes" id="UP000240325"/>
    </source>
</evidence>
<evidence type="ECO:0000313" key="1">
    <source>
        <dbReference type="EMBL" id="ATZ80786.1"/>
    </source>
</evidence>
<name>A0A2H4UVA5_9VIRU</name>
<keyword evidence="2" id="KW-1185">Reference proteome</keyword>
<accession>A0A2H4UVA5</accession>
<reference evidence="1" key="1">
    <citation type="journal article" date="2017" name="Elife">
        <title>The kinetoplastid-infecting Bodo saltans virus (BsV), a window into the most abundant giant viruses in the sea.</title>
        <authorList>
            <person name="Deeg C.M."/>
            <person name="Chow C.-E.T."/>
            <person name="Suttle C.A."/>
        </authorList>
    </citation>
    <scope>NUCLEOTIDE SEQUENCE</scope>
    <source>
        <strain evidence="1">NG1</strain>
    </source>
</reference>
<dbReference type="Proteomes" id="UP000240325">
    <property type="component" value="Segment"/>
</dbReference>
<protein>
    <submittedName>
        <fullName evidence="1">Uncharacterized protein</fullName>
    </submittedName>
</protein>
<dbReference type="EMBL" id="MF782455">
    <property type="protein sequence ID" value="ATZ80786.1"/>
    <property type="molecule type" value="Genomic_DNA"/>
</dbReference>
<gene>
    <name evidence="1" type="ORF">BMW23_0740</name>
</gene>
<proteinExistence type="predicted"/>
<sequence>MLANISITSAKKFMHFMKNNIAWYICISLYNDMHKFNFYIKK</sequence>